<dbReference type="PANTHER" id="PTHR41164">
    <property type="entry name" value="CURLI PRODUCTION ASSEMBLY/TRANSPORT COMPONENT CSGG"/>
    <property type="match status" value="1"/>
</dbReference>
<dbReference type="PROSITE" id="PS51257">
    <property type="entry name" value="PROKAR_LIPOPROTEIN"/>
    <property type="match status" value="1"/>
</dbReference>
<protein>
    <recommendedName>
        <fullName evidence="7">Curli production assembly/transport component CsgG</fullName>
    </recommendedName>
</protein>
<dbReference type="Pfam" id="PF03783">
    <property type="entry name" value="CsgG"/>
    <property type="match status" value="1"/>
</dbReference>
<dbReference type="Gene3D" id="3.40.50.10610">
    <property type="entry name" value="ABC-type transport auxiliary lipoprotein component"/>
    <property type="match status" value="1"/>
</dbReference>
<evidence type="ECO:0000313" key="6">
    <source>
        <dbReference type="EMBL" id="VAX17128.1"/>
    </source>
</evidence>
<evidence type="ECO:0000256" key="5">
    <source>
        <dbReference type="ARBA" id="ARBA00023288"/>
    </source>
</evidence>
<gene>
    <name evidence="6" type="ORF">MNBD_NITROSPINAE02-1334</name>
</gene>
<name>A0A3B1C043_9ZZZZ</name>
<keyword evidence="3" id="KW-0472">Membrane</keyword>
<proteinExistence type="predicted"/>
<dbReference type="GO" id="GO:0030288">
    <property type="term" value="C:outer membrane-bounded periplasmic space"/>
    <property type="evidence" value="ECO:0007669"/>
    <property type="project" value="InterPro"/>
</dbReference>
<keyword evidence="4" id="KW-0564">Palmitate</keyword>
<accession>A0A3B1C043</accession>
<sequence>MVRLKLVSTAMTLALAFSLQSCATGTSATVRGGGPNMAQALAEPANGAKARLAVVKFIDKSKKASAEVGSGMADMLTSALFNTNRFIMLDREELSDVISEQDFAAEGLISEATAAKIGHIEGADLLVFGAITEFEPDHIGIGGFIVGALSLGASIAIARENKGAPIGVATYKESHIAIDLKIVDAKTGRVVAANSVKAQAENWGGGVIGVIGGTRSPIGLGGFKGTGMEQAILAAIEKSVLEIVKNTPAQYYRVKETMDSTPQGLMEQVHPVKFEGGSPPVKIIEPETRVIASQEEYLKLLEDFSAAEFSAPKFDWTKSRLVAVFAGEQSVKGRFIRVEKAIHREKALEVYVREVNVEPAQEDKAGPDWPYDVVRIDDIKDKIKIVWY</sequence>
<keyword evidence="5" id="KW-0449">Lipoprotein</keyword>
<keyword evidence="2" id="KW-0732">Signal</keyword>
<evidence type="ECO:0000256" key="3">
    <source>
        <dbReference type="ARBA" id="ARBA00023136"/>
    </source>
</evidence>
<evidence type="ECO:0000256" key="2">
    <source>
        <dbReference type="ARBA" id="ARBA00022729"/>
    </source>
</evidence>
<organism evidence="6">
    <name type="scientific">hydrothermal vent metagenome</name>
    <dbReference type="NCBI Taxonomy" id="652676"/>
    <lineage>
        <taxon>unclassified sequences</taxon>
        <taxon>metagenomes</taxon>
        <taxon>ecological metagenomes</taxon>
    </lineage>
</organism>
<evidence type="ECO:0008006" key="7">
    <source>
        <dbReference type="Google" id="ProtNLM"/>
    </source>
</evidence>
<evidence type="ECO:0000256" key="4">
    <source>
        <dbReference type="ARBA" id="ARBA00023139"/>
    </source>
</evidence>
<dbReference type="AlphaFoldDB" id="A0A3B1C043"/>
<reference evidence="6" key="1">
    <citation type="submission" date="2018-06" db="EMBL/GenBank/DDBJ databases">
        <authorList>
            <person name="Zhirakovskaya E."/>
        </authorList>
    </citation>
    <scope>NUCLEOTIDE SEQUENCE</scope>
</reference>
<keyword evidence="1" id="KW-1003">Cell membrane</keyword>
<dbReference type="EMBL" id="UOGE01000018">
    <property type="protein sequence ID" value="VAX17128.1"/>
    <property type="molecule type" value="Genomic_DNA"/>
</dbReference>
<dbReference type="InterPro" id="IPR005534">
    <property type="entry name" value="Curli_assmbl/transp-comp_CsgG"/>
</dbReference>
<dbReference type="PANTHER" id="PTHR41164:SF1">
    <property type="entry name" value="CURLI PRODUCTION ASSEMBLY_TRANSPORT COMPONENT CSGG"/>
    <property type="match status" value="1"/>
</dbReference>
<evidence type="ECO:0000256" key="1">
    <source>
        <dbReference type="ARBA" id="ARBA00022475"/>
    </source>
</evidence>